<protein>
    <submittedName>
        <fullName evidence="1">Uncharacterized protein</fullName>
    </submittedName>
</protein>
<accession>A0A6N8SHV7</accession>
<gene>
    <name evidence="1" type="ORF">GR138_24015</name>
</gene>
<dbReference type="InterPro" id="IPR045720">
    <property type="entry name" value="DUF6074"/>
</dbReference>
<sequence length="97" mass="11080">MPSPAPVQPRRPSIAAETRPVVPFPAERRTAHVRRCAGELGELNGEEARRYWQKVCRELADEMRKFGSCENQAREAVFAFQDEVQQELQRKHAATGF</sequence>
<dbReference type="RefSeq" id="WP_160861785.1">
    <property type="nucleotide sequence ID" value="NZ_WUMK01000010.1"/>
</dbReference>
<reference evidence="1 2" key="1">
    <citation type="submission" date="2019-12" db="EMBL/GenBank/DDBJ databases">
        <title>Shinella kummerowiae sp. nov., a symbiotic bacterium isolated from root nodules of the herbal legume Kummerowia stipulacea.</title>
        <authorList>
            <person name="Gao J."/>
        </authorList>
    </citation>
    <scope>NUCLEOTIDE SEQUENCE [LARGE SCALE GENOMIC DNA]</scope>
    <source>
        <strain evidence="1 2">CCBAU 25048</strain>
    </source>
</reference>
<organism evidence="1 2">
    <name type="scientific">Shinella kummerowiae</name>
    <dbReference type="NCBI Taxonomy" id="417745"/>
    <lineage>
        <taxon>Bacteria</taxon>
        <taxon>Pseudomonadati</taxon>
        <taxon>Pseudomonadota</taxon>
        <taxon>Alphaproteobacteria</taxon>
        <taxon>Hyphomicrobiales</taxon>
        <taxon>Rhizobiaceae</taxon>
        <taxon>Shinella</taxon>
    </lineage>
</organism>
<dbReference type="AlphaFoldDB" id="A0A6N8SHV7"/>
<dbReference type="Pfam" id="PF19551">
    <property type="entry name" value="DUF6074"/>
    <property type="match status" value="1"/>
</dbReference>
<keyword evidence="2" id="KW-1185">Reference proteome</keyword>
<name>A0A6N8SHV7_9HYPH</name>
<dbReference type="EMBL" id="WUMK01000010">
    <property type="protein sequence ID" value="MXN48281.1"/>
    <property type="molecule type" value="Genomic_DNA"/>
</dbReference>
<proteinExistence type="predicted"/>
<dbReference type="OrthoDB" id="8083007at2"/>
<dbReference type="Proteomes" id="UP000435802">
    <property type="component" value="Unassembled WGS sequence"/>
</dbReference>
<evidence type="ECO:0000313" key="2">
    <source>
        <dbReference type="Proteomes" id="UP000435802"/>
    </source>
</evidence>
<evidence type="ECO:0000313" key="1">
    <source>
        <dbReference type="EMBL" id="MXN48281.1"/>
    </source>
</evidence>
<comment type="caution">
    <text evidence="1">The sequence shown here is derived from an EMBL/GenBank/DDBJ whole genome shotgun (WGS) entry which is preliminary data.</text>
</comment>